<comment type="caution">
    <text evidence="1">The sequence shown here is derived from an EMBL/GenBank/DDBJ whole genome shotgun (WGS) entry which is preliminary data.</text>
</comment>
<protein>
    <submittedName>
        <fullName evidence="1">Uncharacterized protein</fullName>
    </submittedName>
</protein>
<reference evidence="1" key="1">
    <citation type="submission" date="2020-05" db="EMBL/GenBank/DDBJ databases">
        <title>Chitinophaga laudate sp. nov., isolated from a tropical peat swamp.</title>
        <authorList>
            <person name="Goh C.B.S."/>
            <person name="Lee M.S."/>
            <person name="Parimannan S."/>
            <person name="Pasbakhsh P."/>
            <person name="Yule C.M."/>
            <person name="Rajandas H."/>
            <person name="Loke S."/>
            <person name="Croft L."/>
            <person name="Tan J.B.L."/>
        </authorList>
    </citation>
    <scope>NUCLEOTIDE SEQUENCE</scope>
    <source>
        <strain evidence="1">Mgbs1</strain>
    </source>
</reference>
<dbReference type="AlphaFoldDB" id="A0A433WPX7"/>
<evidence type="ECO:0000313" key="2">
    <source>
        <dbReference type="Proteomes" id="UP000281028"/>
    </source>
</evidence>
<accession>A0A433WPX7</accession>
<keyword evidence="2" id="KW-1185">Reference proteome</keyword>
<organism evidence="1 2">
    <name type="scientific">Chitinophaga solisilvae</name>
    <dbReference type="NCBI Taxonomy" id="1233460"/>
    <lineage>
        <taxon>Bacteria</taxon>
        <taxon>Pseudomonadati</taxon>
        <taxon>Bacteroidota</taxon>
        <taxon>Chitinophagia</taxon>
        <taxon>Chitinophagales</taxon>
        <taxon>Chitinophagaceae</taxon>
        <taxon>Chitinophaga</taxon>
    </lineage>
</organism>
<name>A0A433WPX7_9BACT</name>
<proteinExistence type="predicted"/>
<dbReference type="Proteomes" id="UP000281028">
    <property type="component" value="Unassembled WGS sequence"/>
</dbReference>
<evidence type="ECO:0000313" key="1">
    <source>
        <dbReference type="EMBL" id="NSL91003.1"/>
    </source>
</evidence>
<gene>
    <name evidence="1" type="ORF">ECE50_029530</name>
</gene>
<dbReference type="EMBL" id="RIAR02000001">
    <property type="protein sequence ID" value="NSL91003.1"/>
    <property type="molecule type" value="Genomic_DNA"/>
</dbReference>
<dbReference type="OrthoDB" id="1496262at2"/>
<sequence>MDTQIKQHNRDIHTALILTAILLGTRLTDIFPWWSFVIPVLITGVVITWYHWKVHSFFVGFITGFTVWTGVSLWFCFTSDSLILLRFGWSAGAVILLASGLIGGILTALALYTGKSIVSNKKKTLSL</sequence>